<sequence>MKRYNHPFSPIVFDDSVILILGTFPSLDSFEQNFYYAHKRNQFWKILSDIFKMPTDTIPERIELLKKHKIALWDIIASCERKNSSDANLKKIELNDISALLAAYPTIEHIAFTGKKAEQLYNKLYSDLPIKTTTLPSPSPAYAMISYDEKKEKYEALLKFFR</sequence>
<evidence type="ECO:0000313" key="2">
    <source>
        <dbReference type="EMBL" id="SFV61431.1"/>
    </source>
</evidence>
<dbReference type="AlphaFoldDB" id="A0A1W1C6X2"/>
<dbReference type="Pfam" id="PF03167">
    <property type="entry name" value="UDG"/>
    <property type="match status" value="1"/>
</dbReference>
<dbReference type="SMART" id="SM00987">
    <property type="entry name" value="UreE_C"/>
    <property type="match status" value="1"/>
</dbReference>
<name>A0A1W1C6X2_9ZZZZ</name>
<accession>A0A1W1C6X2</accession>
<proteinExistence type="predicted"/>
<dbReference type="InterPro" id="IPR036895">
    <property type="entry name" value="Uracil-DNA_glycosylase-like_sf"/>
</dbReference>
<dbReference type="Gene3D" id="3.40.470.10">
    <property type="entry name" value="Uracil-DNA glycosylase-like domain"/>
    <property type="match status" value="1"/>
</dbReference>
<dbReference type="InterPro" id="IPR026353">
    <property type="entry name" value="Hypoxan-DNA_Glyclase"/>
</dbReference>
<dbReference type="CDD" id="cd10032">
    <property type="entry name" value="UDG-F6_HDG"/>
    <property type="match status" value="1"/>
</dbReference>
<gene>
    <name evidence="2" type="ORF">MNB_SM-7-555</name>
</gene>
<protein>
    <submittedName>
        <fullName evidence="2">G:T/U mismatch-specific uracil/thymine DNA-glycosylase</fullName>
    </submittedName>
</protein>
<feature type="domain" description="Uracil-DNA glycosylase-like" evidence="1">
    <location>
        <begin position="9"/>
        <end position="158"/>
    </location>
</feature>
<dbReference type="EMBL" id="FPHB01000051">
    <property type="protein sequence ID" value="SFV61431.1"/>
    <property type="molecule type" value="Genomic_DNA"/>
</dbReference>
<dbReference type="NCBIfam" id="TIGR04274">
    <property type="entry name" value="hypoxanDNAglyco"/>
    <property type="match status" value="1"/>
</dbReference>
<dbReference type="SMART" id="SM00986">
    <property type="entry name" value="UDG"/>
    <property type="match status" value="1"/>
</dbReference>
<dbReference type="InterPro" id="IPR005122">
    <property type="entry name" value="Uracil-DNA_glycosylase-like"/>
</dbReference>
<reference evidence="2" key="1">
    <citation type="submission" date="2016-10" db="EMBL/GenBank/DDBJ databases">
        <authorList>
            <person name="de Groot N.N."/>
        </authorList>
    </citation>
    <scope>NUCLEOTIDE SEQUENCE</scope>
</reference>
<organism evidence="2">
    <name type="scientific">hydrothermal vent metagenome</name>
    <dbReference type="NCBI Taxonomy" id="652676"/>
    <lineage>
        <taxon>unclassified sequences</taxon>
        <taxon>metagenomes</taxon>
        <taxon>ecological metagenomes</taxon>
    </lineage>
</organism>
<dbReference type="SUPFAM" id="SSF52141">
    <property type="entry name" value="Uracil-DNA glycosylase-like"/>
    <property type="match status" value="1"/>
</dbReference>
<evidence type="ECO:0000259" key="1">
    <source>
        <dbReference type="SMART" id="SM00986"/>
    </source>
</evidence>